<evidence type="ECO:0000313" key="1">
    <source>
        <dbReference type="EnsemblPlants" id="PGSC0003DMT400086191"/>
    </source>
</evidence>
<name>M1DB72_SOLTU</name>
<reference evidence="1" key="2">
    <citation type="submission" date="2015-06" db="UniProtKB">
        <authorList>
            <consortium name="EnsemblPlants"/>
        </authorList>
    </citation>
    <scope>IDENTIFICATION</scope>
    <source>
        <strain evidence="1">DM1-3 516 R44</strain>
    </source>
</reference>
<proteinExistence type="predicted"/>
<sequence>MASRSSSSHTSIARVLEKEFKKRKQEKGGKIQGVHQVFLQIEDYFTKGLIPKRVRNRERNSSGFSGQGLACRPTNAQAEMLRRTGAGALRHSVCQGHLPPPVLRRLARLSSFKGYLYSPLILTTLSYF</sequence>
<reference evidence="2" key="1">
    <citation type="journal article" date="2011" name="Nature">
        <title>Genome sequence and analysis of the tuber crop potato.</title>
        <authorList>
            <consortium name="The Potato Genome Sequencing Consortium"/>
        </authorList>
    </citation>
    <scope>NUCLEOTIDE SEQUENCE [LARGE SCALE GENOMIC DNA]</scope>
    <source>
        <strain evidence="2">cv. DM1-3 516 R44</strain>
    </source>
</reference>
<protein>
    <submittedName>
        <fullName evidence="1">Uncharacterized protein</fullName>
    </submittedName>
</protein>
<evidence type="ECO:0000313" key="2">
    <source>
        <dbReference type="Proteomes" id="UP000011115"/>
    </source>
</evidence>
<organism evidence="1 2">
    <name type="scientific">Solanum tuberosum</name>
    <name type="common">Potato</name>
    <dbReference type="NCBI Taxonomy" id="4113"/>
    <lineage>
        <taxon>Eukaryota</taxon>
        <taxon>Viridiplantae</taxon>
        <taxon>Streptophyta</taxon>
        <taxon>Embryophyta</taxon>
        <taxon>Tracheophyta</taxon>
        <taxon>Spermatophyta</taxon>
        <taxon>Magnoliopsida</taxon>
        <taxon>eudicotyledons</taxon>
        <taxon>Gunneridae</taxon>
        <taxon>Pentapetalae</taxon>
        <taxon>asterids</taxon>
        <taxon>lamiids</taxon>
        <taxon>Solanales</taxon>
        <taxon>Solanaceae</taxon>
        <taxon>Solanoideae</taxon>
        <taxon>Solaneae</taxon>
        <taxon>Solanum</taxon>
    </lineage>
</organism>
<dbReference type="Gramene" id="PGSC0003DMT400086191">
    <property type="protein sequence ID" value="PGSC0003DMT400086191"/>
    <property type="gene ID" value="PGSC0003DMG400035762"/>
</dbReference>
<accession>M1DB72</accession>
<keyword evidence="2" id="KW-1185">Reference proteome</keyword>
<dbReference type="PaxDb" id="4113-PGSC0003DMT400086191"/>
<dbReference type="InParanoid" id="M1DB72"/>
<dbReference type="HOGENOM" id="CLU_1963508_0_0_1"/>
<dbReference type="EnsemblPlants" id="PGSC0003DMT400086191">
    <property type="protein sequence ID" value="PGSC0003DMT400086191"/>
    <property type="gene ID" value="PGSC0003DMG400035762"/>
</dbReference>
<dbReference type="Proteomes" id="UP000011115">
    <property type="component" value="Unassembled WGS sequence"/>
</dbReference>
<dbReference type="AlphaFoldDB" id="M1DB72"/>